<sequence length="580" mass="62346">MQVIGVDPHKGSHTAVAIGGDESVIASVRIAASRRQVERLLVFAAAWPERVWAVEGAQGVGRMLAQQLVARGERVVDVPPSLSTRVRVLSGRSGRKTDAHDARAVAVAALRQPNHTIVAAEDFSRSLRLLSDRRAQLTAARTQAVTRLHGLLAELVEGGAPQSLSAEQAAAILRRIRPVSEVDVIRKELARDLLGDLRRLDAKLAANATRIAEAVHDSGTTLTEIQGIGPITAARIIGHSGNPARFPTRGHYASYAGTAPIEASSGTVERHRLSRRGNRQLNSALHGVAITQMRHPGPGKDYYERKIVASLDTQRLRLRTLRPGGCRRALPPRAGCTNALPTRSRLRATLRWRRRIVAAVCFSPQADLVGGAVLVVLGVDALRHVHERRDHVALAALPLLLAAHQVIEAFAWWGLQGVVTPEVGTAAVWAYLFIAFVVLPVYVPVSILTMEPPGWRRQVIWAFVAMGAVVAAGLLAGMLRGPVTAAVEGWHLAYGTGTTAGGALAVVYVVVTCGSVLFSGRPYLMAFGLLNLLAVAFLAWFELSGFASLWCAWAALTAGGIAVYMRIDHRPRVRTSYAVP</sequence>
<dbReference type="Pfam" id="PF02371">
    <property type="entry name" value="Transposase_20"/>
    <property type="match status" value="1"/>
</dbReference>
<dbReference type="PANTHER" id="PTHR33055">
    <property type="entry name" value="TRANSPOSASE FOR INSERTION SEQUENCE ELEMENT IS1111A"/>
    <property type="match status" value="1"/>
</dbReference>
<evidence type="ECO:0000313" key="4">
    <source>
        <dbReference type="EMBL" id="MFC6237622.1"/>
    </source>
</evidence>
<feature type="domain" description="Transposase IS116/IS110/IS902 C-terminal" evidence="3">
    <location>
        <begin position="221"/>
        <end position="304"/>
    </location>
</feature>
<dbReference type="Pfam" id="PF20334">
    <property type="entry name" value="DUF6629"/>
    <property type="match status" value="1"/>
</dbReference>
<evidence type="ECO:0000259" key="2">
    <source>
        <dbReference type="Pfam" id="PF01548"/>
    </source>
</evidence>
<accession>A0ABW1T191</accession>
<keyword evidence="1" id="KW-0472">Membrane</keyword>
<dbReference type="RefSeq" id="WP_386765086.1">
    <property type="nucleotide sequence ID" value="NZ_JBHSTI010000008.1"/>
</dbReference>
<evidence type="ECO:0000313" key="5">
    <source>
        <dbReference type="Proteomes" id="UP001596138"/>
    </source>
</evidence>
<proteinExistence type="predicted"/>
<dbReference type="InterPro" id="IPR002525">
    <property type="entry name" value="Transp_IS110-like_N"/>
</dbReference>
<keyword evidence="5" id="KW-1185">Reference proteome</keyword>
<feature type="transmembrane region" description="Helical" evidence="1">
    <location>
        <begin position="427"/>
        <end position="447"/>
    </location>
</feature>
<feature type="transmembrane region" description="Helical" evidence="1">
    <location>
        <begin position="459"/>
        <end position="479"/>
    </location>
</feature>
<dbReference type="InterPro" id="IPR047650">
    <property type="entry name" value="Transpos_IS110"/>
</dbReference>
<dbReference type="InterPro" id="IPR046737">
    <property type="entry name" value="DUF6629"/>
</dbReference>
<evidence type="ECO:0000259" key="3">
    <source>
        <dbReference type="Pfam" id="PF02371"/>
    </source>
</evidence>
<name>A0ABW1T191_9ACTN</name>
<feature type="domain" description="Transposase IS110-like N-terminal" evidence="2">
    <location>
        <begin position="4"/>
        <end position="155"/>
    </location>
</feature>
<dbReference type="PANTHER" id="PTHR33055:SF16">
    <property type="entry name" value="TRANSPOSASE FOR INSERTION SEQUENCE ELEMENT IS1547"/>
    <property type="match status" value="1"/>
</dbReference>
<dbReference type="EMBL" id="JBHSTI010000008">
    <property type="protein sequence ID" value="MFC6237622.1"/>
    <property type="molecule type" value="Genomic_DNA"/>
</dbReference>
<reference evidence="5" key="1">
    <citation type="journal article" date="2019" name="Int. J. Syst. Evol. Microbiol.">
        <title>The Global Catalogue of Microorganisms (GCM) 10K type strain sequencing project: providing services to taxonomists for standard genome sequencing and annotation.</title>
        <authorList>
            <consortium name="The Broad Institute Genomics Platform"/>
            <consortium name="The Broad Institute Genome Sequencing Center for Infectious Disease"/>
            <person name="Wu L."/>
            <person name="Ma J."/>
        </authorList>
    </citation>
    <scope>NUCLEOTIDE SEQUENCE [LARGE SCALE GENOMIC DNA]</scope>
    <source>
        <strain evidence="5">CGMCC 4.7317</strain>
    </source>
</reference>
<gene>
    <name evidence="4" type="ORF">ACFQGU_07010</name>
</gene>
<evidence type="ECO:0000256" key="1">
    <source>
        <dbReference type="SAM" id="Phobius"/>
    </source>
</evidence>
<feature type="transmembrane region" description="Helical" evidence="1">
    <location>
        <begin position="523"/>
        <end position="541"/>
    </location>
</feature>
<protein>
    <submittedName>
        <fullName evidence="4">IS110 family transposase</fullName>
    </submittedName>
</protein>
<dbReference type="Pfam" id="PF01548">
    <property type="entry name" value="DEDD_Tnp_IS110"/>
    <property type="match status" value="1"/>
</dbReference>
<feature type="transmembrane region" description="Helical" evidence="1">
    <location>
        <begin position="356"/>
        <end position="379"/>
    </location>
</feature>
<dbReference type="NCBIfam" id="NF033542">
    <property type="entry name" value="transpos_IS110"/>
    <property type="match status" value="1"/>
</dbReference>
<dbReference type="InterPro" id="IPR003346">
    <property type="entry name" value="Transposase_20"/>
</dbReference>
<organism evidence="4 5">
    <name type="scientific">Longivirga aurantiaca</name>
    <dbReference type="NCBI Taxonomy" id="1837743"/>
    <lineage>
        <taxon>Bacteria</taxon>
        <taxon>Bacillati</taxon>
        <taxon>Actinomycetota</taxon>
        <taxon>Actinomycetes</taxon>
        <taxon>Sporichthyales</taxon>
        <taxon>Sporichthyaceae</taxon>
        <taxon>Longivirga</taxon>
    </lineage>
</organism>
<keyword evidence="1" id="KW-0812">Transmembrane</keyword>
<dbReference type="Proteomes" id="UP001596138">
    <property type="component" value="Unassembled WGS sequence"/>
</dbReference>
<comment type="caution">
    <text evidence="4">The sequence shown here is derived from an EMBL/GenBank/DDBJ whole genome shotgun (WGS) entry which is preliminary data.</text>
</comment>
<keyword evidence="1" id="KW-1133">Transmembrane helix</keyword>
<feature type="transmembrane region" description="Helical" evidence="1">
    <location>
        <begin position="547"/>
        <end position="567"/>
    </location>
</feature>
<feature type="transmembrane region" description="Helical" evidence="1">
    <location>
        <begin position="391"/>
        <end position="415"/>
    </location>
</feature>
<feature type="transmembrane region" description="Helical" evidence="1">
    <location>
        <begin position="491"/>
        <end position="511"/>
    </location>
</feature>